<keyword evidence="9" id="KW-1185">Reference proteome</keyword>
<comment type="similarity">
    <text evidence="2">Belongs to the CLUAP1 family.</text>
</comment>
<name>A0A6J1SY98_FRAOC</name>
<feature type="compositionally biased region" description="Low complexity" evidence="8">
    <location>
        <begin position="383"/>
        <end position="401"/>
    </location>
</feature>
<dbReference type="OrthoDB" id="438545at2759"/>
<organism evidence="9 10">
    <name type="scientific">Frankliniella occidentalis</name>
    <name type="common">Western flower thrips</name>
    <name type="synonym">Euthrips occidentalis</name>
    <dbReference type="NCBI Taxonomy" id="133901"/>
    <lineage>
        <taxon>Eukaryota</taxon>
        <taxon>Metazoa</taxon>
        <taxon>Ecdysozoa</taxon>
        <taxon>Arthropoda</taxon>
        <taxon>Hexapoda</taxon>
        <taxon>Insecta</taxon>
        <taxon>Pterygota</taxon>
        <taxon>Neoptera</taxon>
        <taxon>Paraneoptera</taxon>
        <taxon>Thysanoptera</taxon>
        <taxon>Terebrantia</taxon>
        <taxon>Thripoidea</taxon>
        <taxon>Thripidae</taxon>
        <taxon>Frankliniella</taxon>
    </lineage>
</organism>
<dbReference type="GeneID" id="113211619"/>
<evidence type="ECO:0000256" key="8">
    <source>
        <dbReference type="SAM" id="MobiDB-lite"/>
    </source>
</evidence>
<dbReference type="AlphaFoldDB" id="A0A6J1SY98"/>
<keyword evidence="6" id="KW-0966">Cell projection</keyword>
<evidence type="ECO:0000256" key="3">
    <source>
        <dbReference type="ARBA" id="ARBA00022794"/>
    </source>
</evidence>
<dbReference type="PANTHER" id="PTHR21547:SF0">
    <property type="entry name" value="CLUSTERIN-ASSOCIATED PROTEIN 1"/>
    <property type="match status" value="1"/>
</dbReference>
<dbReference type="GO" id="GO:0005815">
    <property type="term" value="C:microtubule organizing center"/>
    <property type="evidence" value="ECO:0007669"/>
    <property type="project" value="TreeGrafter"/>
</dbReference>
<feature type="region of interest" description="Disordered" evidence="8">
    <location>
        <begin position="341"/>
        <end position="446"/>
    </location>
</feature>
<dbReference type="GO" id="GO:0030992">
    <property type="term" value="C:intraciliary transport particle B"/>
    <property type="evidence" value="ECO:0007669"/>
    <property type="project" value="TreeGrafter"/>
</dbReference>
<dbReference type="Proteomes" id="UP000504606">
    <property type="component" value="Unplaced"/>
</dbReference>
<keyword evidence="4 7" id="KW-0175">Coiled coil</keyword>
<feature type="compositionally biased region" description="Basic and acidic residues" evidence="8">
    <location>
        <begin position="433"/>
        <end position="446"/>
    </location>
</feature>
<evidence type="ECO:0000313" key="9">
    <source>
        <dbReference type="Proteomes" id="UP000504606"/>
    </source>
</evidence>
<dbReference type="CTD" id="23059"/>
<evidence type="ECO:0000256" key="7">
    <source>
        <dbReference type="SAM" id="Coils"/>
    </source>
</evidence>
<dbReference type="KEGG" id="foc:113211619"/>
<dbReference type="RefSeq" id="XP_026285837.1">
    <property type="nucleotide sequence ID" value="XM_026430052.2"/>
</dbReference>
<proteinExistence type="inferred from homology"/>
<dbReference type="GO" id="GO:0005929">
    <property type="term" value="C:cilium"/>
    <property type="evidence" value="ECO:0007669"/>
    <property type="project" value="UniProtKB-SubCell"/>
</dbReference>
<evidence type="ECO:0000256" key="4">
    <source>
        <dbReference type="ARBA" id="ARBA00023054"/>
    </source>
</evidence>
<feature type="coiled-coil region" evidence="7">
    <location>
        <begin position="271"/>
        <end position="303"/>
    </location>
</feature>
<evidence type="ECO:0000256" key="2">
    <source>
        <dbReference type="ARBA" id="ARBA00008340"/>
    </source>
</evidence>
<dbReference type="GO" id="GO:0060271">
    <property type="term" value="P:cilium assembly"/>
    <property type="evidence" value="ECO:0007669"/>
    <property type="project" value="TreeGrafter"/>
</dbReference>
<protein>
    <submittedName>
        <fullName evidence="10">Clusterin-associated protein 1</fullName>
    </submittedName>
</protein>
<sequence>MSYRDLRSFTEMMRALGYSRLISMENFRNPNFPLVAEILVWLVQRFDPDADMPSEFGTEMDRVLLIRSVAQFMAVKANVKMNTKRLYQADGYAVREMLKATSLLYSTLLSNDSQQQDSEERAMSAKAAASTISSKMHELKQVRNLVSQITSKGAKLYDLLGKEVDLGEVRSSSVGRQIEINNVEGGLHQAIEFVRHEIADTKMKMENVSATESSMDNKIEKRKMELERNQKRLQTLKKVRPAFMEEFERLETELRQLYESYVLRFRCMTYLEQQYEAAEQAEQERMEERQAATKKLLEQLKLDDGSLKLIEGSGDLFTNQKVVPADDGIITQNGDDISKFAVSKRPSQADRNGVRTGGARPVTGRRNGTRVFGSMTGGKLDGDSGSLDSDSDLLLDGSELLGSEDDDDNDELEMDPAATADGGIRARTGHARKPPDRHYDHSDDDF</sequence>
<evidence type="ECO:0000256" key="6">
    <source>
        <dbReference type="ARBA" id="ARBA00023273"/>
    </source>
</evidence>
<evidence type="ECO:0000256" key="5">
    <source>
        <dbReference type="ARBA" id="ARBA00023069"/>
    </source>
</evidence>
<gene>
    <name evidence="10" type="primary">LOC113211619</name>
</gene>
<dbReference type="InterPro" id="IPR019366">
    <property type="entry name" value="Clusterin-associated_protein-1"/>
</dbReference>
<accession>A0A6J1SY98</accession>
<feature type="compositionally biased region" description="Acidic residues" evidence="8">
    <location>
        <begin position="402"/>
        <end position="414"/>
    </location>
</feature>
<evidence type="ECO:0000256" key="1">
    <source>
        <dbReference type="ARBA" id="ARBA00004138"/>
    </source>
</evidence>
<dbReference type="Pfam" id="PF10234">
    <property type="entry name" value="Cluap1"/>
    <property type="match status" value="1"/>
</dbReference>
<keyword evidence="3" id="KW-0970">Cilium biogenesis/degradation</keyword>
<dbReference type="PANTHER" id="PTHR21547">
    <property type="entry name" value="CLUSTERIN ASSOCIATED PROTEIN 1"/>
    <property type="match status" value="1"/>
</dbReference>
<comment type="subcellular location">
    <subcellularLocation>
        <location evidence="1">Cell projection</location>
        <location evidence="1">Cilium</location>
    </subcellularLocation>
</comment>
<keyword evidence="5" id="KW-0969">Cilium</keyword>
<evidence type="ECO:0000313" key="10">
    <source>
        <dbReference type="RefSeq" id="XP_026285837.1"/>
    </source>
</evidence>
<reference evidence="10" key="1">
    <citation type="submission" date="2025-08" db="UniProtKB">
        <authorList>
            <consortium name="RefSeq"/>
        </authorList>
    </citation>
    <scope>IDENTIFICATION</scope>
    <source>
        <tissue evidence="10">Whole organism</tissue>
    </source>
</reference>